<dbReference type="EMBL" id="CM016553">
    <property type="protein sequence ID" value="TKW30981.1"/>
    <property type="molecule type" value="Genomic_DNA"/>
</dbReference>
<feature type="transmembrane region" description="Helical" evidence="16">
    <location>
        <begin position="98"/>
        <end position="116"/>
    </location>
</feature>
<dbReference type="FunFam" id="3.90.550.50:FF:000005">
    <property type="entry name" value="Hydroxyproline O-galactosyltransferase"/>
    <property type="match status" value="1"/>
</dbReference>
<evidence type="ECO:0000313" key="19">
    <source>
        <dbReference type="Proteomes" id="UP000298652"/>
    </source>
</evidence>
<dbReference type="Pfam" id="PF01762">
    <property type="entry name" value="Galactosyl_T"/>
    <property type="match status" value="1"/>
</dbReference>
<accession>A0A4U6VMM3</accession>
<organism evidence="18 19">
    <name type="scientific">Setaria viridis</name>
    <name type="common">Green bristlegrass</name>
    <name type="synonym">Setaria italica subsp. viridis</name>
    <dbReference type="NCBI Taxonomy" id="4556"/>
    <lineage>
        <taxon>Eukaryota</taxon>
        <taxon>Viridiplantae</taxon>
        <taxon>Streptophyta</taxon>
        <taxon>Embryophyta</taxon>
        <taxon>Tracheophyta</taxon>
        <taxon>Spermatophyta</taxon>
        <taxon>Magnoliopsida</taxon>
        <taxon>Liliopsida</taxon>
        <taxon>Poales</taxon>
        <taxon>Poaceae</taxon>
        <taxon>PACMAD clade</taxon>
        <taxon>Panicoideae</taxon>
        <taxon>Panicodae</taxon>
        <taxon>Paniceae</taxon>
        <taxon>Cenchrinae</taxon>
        <taxon>Setaria</taxon>
    </lineage>
</organism>
<dbReference type="CDD" id="cd00070">
    <property type="entry name" value="GLECT"/>
    <property type="match status" value="1"/>
</dbReference>
<dbReference type="GO" id="GO:0000139">
    <property type="term" value="C:Golgi membrane"/>
    <property type="evidence" value="ECO:0007669"/>
    <property type="project" value="UniProtKB-SubCell"/>
</dbReference>
<dbReference type="GO" id="GO:0010405">
    <property type="term" value="P:arabinogalactan protein metabolic process"/>
    <property type="evidence" value="ECO:0007669"/>
    <property type="project" value="UniProtKB-ARBA"/>
</dbReference>
<dbReference type="FunFam" id="2.60.120.200:FF:000199">
    <property type="entry name" value="Hydroxyproline O-galactosyltransferase GALT4"/>
    <property type="match status" value="1"/>
</dbReference>
<keyword evidence="19" id="KW-1185">Reference proteome</keyword>
<comment type="pathway">
    <text evidence="3">Protein modification; protein glycosylation.</text>
</comment>
<evidence type="ECO:0000313" key="18">
    <source>
        <dbReference type="EMBL" id="TKW30981.1"/>
    </source>
</evidence>
<evidence type="ECO:0000256" key="15">
    <source>
        <dbReference type="SAM" id="MobiDB-lite"/>
    </source>
</evidence>
<dbReference type="UniPathway" id="UPA00378"/>
<dbReference type="Proteomes" id="UP000298652">
    <property type="component" value="Chromosome 2"/>
</dbReference>
<dbReference type="PROSITE" id="PS51304">
    <property type="entry name" value="GALECTIN"/>
    <property type="match status" value="1"/>
</dbReference>
<keyword evidence="12" id="KW-0325">Glycoprotein</keyword>
<keyword evidence="9 16" id="KW-1133">Transmembrane helix</keyword>
<feature type="domain" description="Galectin" evidence="17">
    <location>
        <begin position="263"/>
        <end position="473"/>
    </location>
</feature>
<evidence type="ECO:0000259" key="17">
    <source>
        <dbReference type="PROSITE" id="PS51304"/>
    </source>
</evidence>
<dbReference type="PANTHER" id="PTHR11214:SF105">
    <property type="entry name" value="HEXOSYLTRANSFERASE"/>
    <property type="match status" value="1"/>
</dbReference>
<comment type="function">
    <text evidence="14">Possesses hydroxyproline O-galactosyltransferase activity. Transfers galactose from UDP-galactose to hydroxyproline residues in the arabinogalactan proteins (AGPs). Is specific for AGPs containing non-contiguous peptidyl hydroxyproline residues. Utilizes UDP-galactose solely as sugar donor. The addition of galactose onto the peptidyl hydroxyproline residues in AGP core proteins represents the first committed step in arabinogalactan polysaccharide addition. AGP glycans play essential roles in both vegetative and reproductive plant growth.</text>
</comment>
<evidence type="ECO:0000256" key="16">
    <source>
        <dbReference type="SAM" id="Phobius"/>
    </source>
</evidence>
<protein>
    <recommendedName>
        <fullName evidence="17">Galectin domain-containing protein</fullName>
    </recommendedName>
</protein>
<evidence type="ECO:0000256" key="8">
    <source>
        <dbReference type="ARBA" id="ARBA00022968"/>
    </source>
</evidence>
<evidence type="ECO:0000256" key="2">
    <source>
        <dbReference type="ARBA" id="ARBA00004323"/>
    </source>
</evidence>
<dbReference type="FunFam" id="2.60.120.200:FF:000071">
    <property type="entry name" value="Hydroxyproline O-galactosyltransferase GALT2"/>
    <property type="match status" value="1"/>
</dbReference>
<keyword evidence="6" id="KW-0808">Transferase</keyword>
<comment type="similarity">
    <text evidence="4">Belongs to the glycosyltransferase 31 family.</text>
</comment>
<reference evidence="18" key="1">
    <citation type="submission" date="2019-03" db="EMBL/GenBank/DDBJ databases">
        <title>WGS assembly of Setaria viridis.</title>
        <authorList>
            <person name="Huang P."/>
            <person name="Jenkins J."/>
            <person name="Grimwood J."/>
            <person name="Barry K."/>
            <person name="Healey A."/>
            <person name="Mamidi S."/>
            <person name="Sreedasyam A."/>
            <person name="Shu S."/>
            <person name="Feldman M."/>
            <person name="Wu J."/>
            <person name="Yu Y."/>
            <person name="Chen C."/>
            <person name="Johnson J."/>
            <person name="Rokhsar D."/>
            <person name="Baxter I."/>
            <person name="Schmutz J."/>
            <person name="Brutnell T."/>
            <person name="Kellogg E."/>
        </authorList>
    </citation>
    <scope>NUCLEOTIDE SEQUENCE [LARGE SCALE GENOMIC DNA]</scope>
</reference>
<dbReference type="SUPFAM" id="SSF49899">
    <property type="entry name" value="Concanavalin A-like lectins/glucanases"/>
    <property type="match status" value="1"/>
</dbReference>
<comment type="cofactor">
    <cofactor evidence="1">
        <name>Mn(2+)</name>
        <dbReference type="ChEBI" id="CHEBI:29035"/>
    </cofactor>
</comment>
<evidence type="ECO:0000256" key="1">
    <source>
        <dbReference type="ARBA" id="ARBA00001936"/>
    </source>
</evidence>
<evidence type="ECO:0000256" key="4">
    <source>
        <dbReference type="ARBA" id="ARBA00008661"/>
    </source>
</evidence>
<evidence type="ECO:0000256" key="3">
    <source>
        <dbReference type="ARBA" id="ARBA00004922"/>
    </source>
</evidence>
<evidence type="ECO:0000256" key="7">
    <source>
        <dbReference type="ARBA" id="ARBA00022692"/>
    </source>
</evidence>
<evidence type="ECO:0000256" key="12">
    <source>
        <dbReference type="ARBA" id="ARBA00023180"/>
    </source>
</evidence>
<evidence type="ECO:0000256" key="14">
    <source>
        <dbReference type="ARBA" id="ARBA00059439"/>
    </source>
</evidence>
<feature type="region of interest" description="Disordered" evidence="15">
    <location>
        <begin position="43"/>
        <end position="62"/>
    </location>
</feature>
<name>A0A4U6VMM3_SETVI</name>
<dbReference type="OMA" id="KCENWIL"/>
<evidence type="ECO:0000256" key="10">
    <source>
        <dbReference type="ARBA" id="ARBA00023034"/>
    </source>
</evidence>
<comment type="subcellular location">
    <subcellularLocation>
        <location evidence="2">Golgi apparatus membrane</location>
        <topology evidence="2">Single-pass type II membrane protein</topology>
    </subcellularLocation>
</comment>
<dbReference type="GO" id="GO:1990714">
    <property type="term" value="F:hydroxyproline O-galactosyltransferase activity"/>
    <property type="evidence" value="ECO:0007669"/>
    <property type="project" value="TreeGrafter"/>
</dbReference>
<dbReference type="Pfam" id="PF00337">
    <property type="entry name" value="Gal-bind_lectin"/>
    <property type="match status" value="1"/>
</dbReference>
<feature type="region of interest" description="Disordered" evidence="15">
    <location>
        <begin position="224"/>
        <end position="245"/>
    </location>
</feature>
<keyword evidence="13" id="KW-0464">Manganese</keyword>
<evidence type="ECO:0000256" key="5">
    <source>
        <dbReference type="ARBA" id="ARBA00022676"/>
    </source>
</evidence>
<keyword evidence="5" id="KW-0328">Glycosyltransferase</keyword>
<sequence length="754" mass="82994">MAISCSNHNSFHSKAAVWQHLINNQSPVSAIDLAVGGRPAPSSFSLPSCSSPPALAARRSSPTRRERRSWGVRFFFFLAAMRRAAWVGGGSITFRRRVMEGLAAVLLLYALVVLALESPLVSAPLPGGAAAVARKLHLSAAGAVARSAPARPAKEPRPAVVVAGPSARARGRDRDRDRLSRFATGLDLRLLDTARSGPLRGQIADAVAAGARVFAELEGLDGANATTLATPSGGGGEGGGEPPPARCPQSITLSAEELRARGRVVELPCGLALGSHVTVAATPRAPHEERDPAIAVIRDGEAPAIVSQFMVELQGLRAVDGEDPPRVLHFNPRLRGDWSGRPVIEQNTCYRMNWGTAHRCEGWRSRPDEETVDGLVKCEKWIRDDDEHSIKSKTAWWLNRLIGQKKEVNLDWPFPFVEGQLFVLTLSAGLEGYHVSVDGRHVTSFPYRTGFVLEDATGLFLNGDLDVHSVVAGSLPTTHPSFAPQNYLEFSTVWQALPLPDEPVEIFIGILSSANHFAERMGVRKTWMSAVRKSPNMVARFFVALHGRKEVNVELKKEADFFGDIVFVPFLDNYDLVVMKTLAICEYGVNVVSAKYVMKCDDDTFVRVDSVITEIKKVPSGRSLYMGSINIQHRPLRHGKWAVTYEEWPEEVYPAYANGPGYILSSDIADFIMSEFTKQGLTLFKMEDVSMGLWVEQFNRTRPVEYIHSSKFCPYGCTDDYYTAHYQSPRLMLCMWQKLLEGRPGCCNSCSSRS</sequence>
<keyword evidence="10" id="KW-0333">Golgi apparatus</keyword>
<dbReference type="AlphaFoldDB" id="A0A4U6VMM3"/>
<keyword evidence="11 16" id="KW-0472">Membrane</keyword>
<dbReference type="Gene3D" id="3.90.550.50">
    <property type="match status" value="1"/>
</dbReference>
<evidence type="ECO:0000256" key="6">
    <source>
        <dbReference type="ARBA" id="ARBA00022679"/>
    </source>
</evidence>
<dbReference type="InterPro" id="IPR001079">
    <property type="entry name" value="Galectin_CRD"/>
</dbReference>
<dbReference type="SMART" id="SM00908">
    <property type="entry name" value="Gal-bind_lectin"/>
    <property type="match status" value="1"/>
</dbReference>
<evidence type="ECO:0000256" key="9">
    <source>
        <dbReference type="ARBA" id="ARBA00022989"/>
    </source>
</evidence>
<keyword evidence="8" id="KW-0735">Signal-anchor</keyword>
<dbReference type="InterPro" id="IPR013320">
    <property type="entry name" value="ConA-like_dom_sf"/>
</dbReference>
<keyword evidence="7 16" id="KW-0812">Transmembrane</keyword>
<gene>
    <name evidence="18" type="ORF">SEVIR_2G075200v2</name>
</gene>
<evidence type="ECO:0000256" key="13">
    <source>
        <dbReference type="ARBA" id="ARBA00023211"/>
    </source>
</evidence>
<dbReference type="GO" id="GO:0030246">
    <property type="term" value="F:carbohydrate binding"/>
    <property type="evidence" value="ECO:0007669"/>
    <property type="project" value="InterPro"/>
</dbReference>
<feature type="region of interest" description="Disordered" evidence="15">
    <location>
        <begin position="145"/>
        <end position="176"/>
    </location>
</feature>
<feature type="compositionally biased region" description="Low complexity" evidence="15">
    <location>
        <begin position="43"/>
        <end position="60"/>
    </location>
</feature>
<dbReference type="Gramene" id="TKW30981">
    <property type="protein sequence ID" value="TKW30981"/>
    <property type="gene ID" value="SEVIR_2G075200v2"/>
</dbReference>
<proteinExistence type="inferred from homology"/>
<evidence type="ECO:0000256" key="11">
    <source>
        <dbReference type="ARBA" id="ARBA00023136"/>
    </source>
</evidence>
<dbReference type="Gene3D" id="2.60.120.200">
    <property type="match status" value="1"/>
</dbReference>
<dbReference type="PANTHER" id="PTHR11214">
    <property type="entry name" value="BETA-1,3-N-ACETYLGLUCOSAMINYLTRANSFERASE"/>
    <property type="match status" value="1"/>
</dbReference>
<dbReference type="InterPro" id="IPR002659">
    <property type="entry name" value="Glyco_trans_31"/>
</dbReference>